<dbReference type="HOGENOM" id="CLU_024619_1_0_6"/>
<proteinExistence type="predicted"/>
<evidence type="ECO:0000256" key="1">
    <source>
        <dbReference type="ARBA" id="ARBA00004141"/>
    </source>
</evidence>
<protein>
    <submittedName>
        <fullName evidence="11">Uncharacterized protein</fullName>
    </submittedName>
</protein>
<keyword evidence="2 6" id="KW-0812">Transmembrane</keyword>
<feature type="region of interest" description="Disordered" evidence="5">
    <location>
        <begin position="128"/>
        <end position="151"/>
    </location>
</feature>
<keyword evidence="3 6" id="KW-1133">Transmembrane helix</keyword>
<feature type="transmembrane region" description="Helical" evidence="6">
    <location>
        <begin position="321"/>
        <end position="340"/>
    </location>
</feature>
<dbReference type="PATRIC" id="fig|1301098.3.peg.490"/>
<feature type="domain" description="NfeD1b N-terminal" evidence="10">
    <location>
        <begin position="30"/>
        <end position="130"/>
    </location>
</feature>
<evidence type="ECO:0000256" key="4">
    <source>
        <dbReference type="ARBA" id="ARBA00023136"/>
    </source>
</evidence>
<dbReference type="RefSeq" id="WP_043248717.1">
    <property type="nucleotide sequence ID" value="NZ_HG322950.1"/>
</dbReference>
<dbReference type="OrthoDB" id="5289056at2"/>
<dbReference type="CDD" id="cd07020">
    <property type="entry name" value="Clp_protease_NfeD_1"/>
    <property type="match status" value="1"/>
</dbReference>
<keyword evidence="7" id="KW-0732">Signal</keyword>
<evidence type="ECO:0000256" key="6">
    <source>
        <dbReference type="SAM" id="Phobius"/>
    </source>
</evidence>
<evidence type="ECO:0000256" key="7">
    <source>
        <dbReference type="SAM" id="SignalP"/>
    </source>
</evidence>
<reference evidence="11 12" key="2">
    <citation type="submission" date="2014-05" db="EMBL/GenBank/DDBJ databases">
        <title>Genome sequence of the 3-chlorobenzoate degrading bacterium Pseudomonas knackmussii B13 shows multiple evidence for horizontal gene transfer.</title>
        <authorList>
            <person name="Miyazaki R."/>
            <person name="Bertelli C."/>
            <person name="Falquet L."/>
            <person name="Robinson-Rechavi M."/>
            <person name="Gharib W."/>
            <person name="Roy S."/>
            <person name="Van der Meer J.R."/>
        </authorList>
    </citation>
    <scope>NUCLEOTIDE SEQUENCE [LARGE SCALE GENOMIC DNA]</scope>
    <source>
        <strain evidence="11 12">B13</strain>
    </source>
</reference>
<dbReference type="InterPro" id="IPR029045">
    <property type="entry name" value="ClpP/crotonase-like_dom_sf"/>
</dbReference>
<feature type="chain" id="PRO_5001529851" evidence="7">
    <location>
        <begin position="23"/>
        <end position="449"/>
    </location>
</feature>
<accession>A0A024H9Z7</accession>
<dbReference type="Gene3D" id="3.90.226.10">
    <property type="entry name" value="2-enoyl-CoA Hydratase, Chain A, domain 1"/>
    <property type="match status" value="1"/>
</dbReference>
<evidence type="ECO:0000313" key="12">
    <source>
        <dbReference type="Proteomes" id="UP000025241"/>
    </source>
</evidence>
<name>A0A024H9Z7_PSEKB</name>
<dbReference type="EMBL" id="HG322950">
    <property type="protein sequence ID" value="CDF81855.1"/>
    <property type="molecule type" value="Genomic_DNA"/>
</dbReference>
<dbReference type="GO" id="GO:0016020">
    <property type="term" value="C:membrane"/>
    <property type="evidence" value="ECO:0007669"/>
    <property type="project" value="UniProtKB-SubCell"/>
</dbReference>
<comment type="subcellular location">
    <subcellularLocation>
        <location evidence="1">Membrane</location>
        <topology evidence="1">Multi-pass membrane protein</topology>
    </subcellularLocation>
</comment>
<evidence type="ECO:0000259" key="10">
    <source>
        <dbReference type="Pfam" id="PF25145"/>
    </source>
</evidence>
<keyword evidence="4 6" id="KW-0472">Membrane</keyword>
<evidence type="ECO:0000256" key="3">
    <source>
        <dbReference type="ARBA" id="ARBA00022989"/>
    </source>
</evidence>
<evidence type="ECO:0000256" key="2">
    <source>
        <dbReference type="ARBA" id="ARBA00022692"/>
    </source>
</evidence>
<keyword evidence="12" id="KW-1185">Reference proteome</keyword>
<feature type="transmembrane region" description="Helical" evidence="6">
    <location>
        <begin position="273"/>
        <end position="291"/>
    </location>
</feature>
<dbReference type="Proteomes" id="UP000025241">
    <property type="component" value="Chromosome I"/>
</dbReference>
<dbReference type="KEGG" id="pkc:PKB_0477"/>
<gene>
    <name evidence="11" type="ORF">PKB_0477</name>
</gene>
<dbReference type="FunFam" id="3.90.226.10:FF:000089">
    <property type="entry name" value="Membrane-bound serine protease"/>
    <property type="match status" value="1"/>
</dbReference>
<dbReference type="InterPro" id="IPR052165">
    <property type="entry name" value="Membrane_assoc_protease"/>
</dbReference>
<dbReference type="eggNOG" id="COG1030">
    <property type="taxonomic scope" value="Bacteria"/>
</dbReference>
<organism evidence="11 12">
    <name type="scientific">Pseudomonas knackmussii (strain DSM 6978 / CCUG 54928 / LMG 23759 / B13)</name>
    <dbReference type="NCBI Taxonomy" id="1301098"/>
    <lineage>
        <taxon>Bacteria</taxon>
        <taxon>Pseudomonadati</taxon>
        <taxon>Pseudomonadota</taxon>
        <taxon>Gammaproteobacteria</taxon>
        <taxon>Pseudomonadales</taxon>
        <taxon>Pseudomonadaceae</taxon>
        <taxon>Pseudomonas</taxon>
    </lineage>
</organism>
<feature type="domain" description="NfeD integral membrane" evidence="9">
    <location>
        <begin position="253"/>
        <end position="369"/>
    </location>
</feature>
<feature type="compositionally biased region" description="Basic and acidic residues" evidence="5">
    <location>
        <begin position="137"/>
        <end position="151"/>
    </location>
</feature>
<dbReference type="InterPro" id="IPR002810">
    <property type="entry name" value="NfeD-like_C"/>
</dbReference>
<evidence type="ECO:0000259" key="8">
    <source>
        <dbReference type="Pfam" id="PF01957"/>
    </source>
</evidence>
<dbReference type="InterPro" id="IPR056739">
    <property type="entry name" value="NfeD_membrane"/>
</dbReference>
<evidence type="ECO:0000256" key="5">
    <source>
        <dbReference type="SAM" id="MobiDB-lite"/>
    </source>
</evidence>
<feature type="signal peptide" evidence="7">
    <location>
        <begin position="1"/>
        <end position="22"/>
    </location>
</feature>
<dbReference type="SUPFAM" id="SSF141322">
    <property type="entry name" value="NfeD domain-like"/>
    <property type="match status" value="1"/>
</dbReference>
<evidence type="ECO:0000259" key="9">
    <source>
        <dbReference type="Pfam" id="PF24961"/>
    </source>
</evidence>
<dbReference type="PANTHER" id="PTHR33507">
    <property type="entry name" value="INNER MEMBRANE PROTEIN YBBJ"/>
    <property type="match status" value="1"/>
</dbReference>
<dbReference type="AlphaFoldDB" id="A0A024H9Z7"/>
<dbReference type="STRING" id="1301098.PKB_0477"/>
<dbReference type="PANTHER" id="PTHR33507:SF4">
    <property type="entry name" value="NODULATION COMPETITIVENESS PROTEIN NFED"/>
    <property type="match status" value="1"/>
</dbReference>
<dbReference type="InterPro" id="IPR056738">
    <property type="entry name" value="NfeD1b_N"/>
</dbReference>
<reference evidence="11 12" key="1">
    <citation type="submission" date="2013-03" db="EMBL/GenBank/DDBJ databases">
        <authorList>
            <person name="Linke B."/>
        </authorList>
    </citation>
    <scope>NUCLEOTIDE SEQUENCE [LARGE SCALE GENOMIC DNA]</scope>
    <source>
        <strain evidence="11 12">B13</strain>
    </source>
</reference>
<feature type="transmembrane region" description="Helical" evidence="6">
    <location>
        <begin position="244"/>
        <end position="266"/>
    </location>
</feature>
<evidence type="ECO:0000313" key="11">
    <source>
        <dbReference type="EMBL" id="CDF81855.1"/>
    </source>
</evidence>
<dbReference type="Pfam" id="PF25145">
    <property type="entry name" value="NfeD1b_N"/>
    <property type="match status" value="1"/>
</dbReference>
<dbReference type="InterPro" id="IPR012340">
    <property type="entry name" value="NA-bd_OB-fold"/>
</dbReference>
<dbReference type="Pfam" id="PF01957">
    <property type="entry name" value="NfeD"/>
    <property type="match status" value="1"/>
</dbReference>
<sequence length="449" mass="46206">MSTLIRHCALFLLLLLAGGTLAAQPAVVLTVDGAIGPATSDYVVRGLQRAADEGAPAVILRMDTPGGLDTSMRDIVKAILVSPVAVIGYVAPGGARAASAGTYILYACHIAAMAPGTNLGAATPINIGGMPGAPQEPGDKQKKAASEEDTLKRKQINDASAYIRGLAQLRGRNADWAERAVREAVSLSSGEALKQKVIDLQADDLGALLQAVDGRKVQLAGQSVTLHSAGVGWVERSADWRTRLLAVITDPSVALILMMIGVYGLIFEFANPGLALPGVLGGICLLLGLYALQLLPVNFAGVALILLGLAFMAAEAFLPSYGSLGIGGVVAFVIGGLILLDTDAPGFGIPLGLIVGVATVSALFIFGILGVALKSRRRQVVSGAAGLVGSRAIIGEVAGDDAHAGWVQLQGEQWQVRSTQALHAGQRVRVLARDGLRLDVAADDETGGD</sequence>
<feature type="domain" description="NfeD-like C-terminal" evidence="8">
    <location>
        <begin position="386"/>
        <end position="440"/>
    </location>
</feature>
<dbReference type="SUPFAM" id="SSF52096">
    <property type="entry name" value="ClpP/crotonase"/>
    <property type="match status" value="1"/>
</dbReference>
<dbReference type="Pfam" id="PF24961">
    <property type="entry name" value="NfeD_membrane"/>
    <property type="match status" value="1"/>
</dbReference>
<feature type="transmembrane region" description="Helical" evidence="6">
    <location>
        <begin position="346"/>
        <end position="373"/>
    </location>
</feature>
<dbReference type="Gene3D" id="2.40.50.140">
    <property type="entry name" value="Nucleic acid-binding proteins"/>
    <property type="match status" value="1"/>
</dbReference>